<feature type="non-terminal residue" evidence="1">
    <location>
        <position position="1"/>
    </location>
</feature>
<dbReference type="EMBL" id="BART01014816">
    <property type="protein sequence ID" value="GAG77437.1"/>
    <property type="molecule type" value="Genomic_DNA"/>
</dbReference>
<name>X1B825_9ZZZZ</name>
<accession>X1B825</accession>
<dbReference type="AlphaFoldDB" id="X1B825"/>
<organism evidence="1">
    <name type="scientific">marine sediment metagenome</name>
    <dbReference type="NCBI Taxonomy" id="412755"/>
    <lineage>
        <taxon>unclassified sequences</taxon>
        <taxon>metagenomes</taxon>
        <taxon>ecological metagenomes</taxon>
    </lineage>
</organism>
<evidence type="ECO:0000313" key="1">
    <source>
        <dbReference type="EMBL" id="GAG77437.1"/>
    </source>
</evidence>
<sequence>FRHDIIMEFAANSHQFMIALVSRNHFTYV</sequence>
<gene>
    <name evidence="1" type="ORF">S01H4_29220</name>
</gene>
<protein>
    <submittedName>
        <fullName evidence="1">Uncharacterized protein</fullName>
    </submittedName>
</protein>
<comment type="caution">
    <text evidence="1">The sequence shown here is derived from an EMBL/GenBank/DDBJ whole genome shotgun (WGS) entry which is preliminary data.</text>
</comment>
<reference evidence="1" key="1">
    <citation type="journal article" date="2014" name="Front. Microbiol.">
        <title>High frequency of phylogenetically diverse reductive dehalogenase-homologous genes in deep subseafloor sedimentary metagenomes.</title>
        <authorList>
            <person name="Kawai M."/>
            <person name="Futagami T."/>
            <person name="Toyoda A."/>
            <person name="Takaki Y."/>
            <person name="Nishi S."/>
            <person name="Hori S."/>
            <person name="Arai W."/>
            <person name="Tsubouchi T."/>
            <person name="Morono Y."/>
            <person name="Uchiyama I."/>
            <person name="Ito T."/>
            <person name="Fujiyama A."/>
            <person name="Inagaki F."/>
            <person name="Takami H."/>
        </authorList>
    </citation>
    <scope>NUCLEOTIDE SEQUENCE</scope>
    <source>
        <strain evidence="1">Expedition CK06-06</strain>
    </source>
</reference>
<proteinExistence type="predicted"/>